<evidence type="ECO:0000256" key="1">
    <source>
        <dbReference type="ARBA" id="ARBA00004193"/>
    </source>
</evidence>
<organism evidence="9 10">
    <name type="scientific">Comamonas testosteroni TK102</name>
    <dbReference type="NCBI Taxonomy" id="1392005"/>
    <lineage>
        <taxon>Bacteria</taxon>
        <taxon>Pseudomonadati</taxon>
        <taxon>Pseudomonadota</taxon>
        <taxon>Betaproteobacteria</taxon>
        <taxon>Burkholderiales</taxon>
        <taxon>Comamonadaceae</taxon>
        <taxon>Comamonas</taxon>
    </lineage>
</organism>
<dbReference type="KEGG" id="ctes:O987_20520"/>
<evidence type="ECO:0000313" key="10">
    <source>
        <dbReference type="Proteomes" id="UP000028782"/>
    </source>
</evidence>
<dbReference type="GO" id="GO:0005886">
    <property type="term" value="C:plasma membrane"/>
    <property type="evidence" value="ECO:0007669"/>
    <property type="project" value="UniProtKB-SubCell"/>
</dbReference>
<dbReference type="InterPro" id="IPR006311">
    <property type="entry name" value="TAT_signal"/>
</dbReference>
<accession>A0A076PXR7</accession>
<dbReference type="InterPro" id="IPR028082">
    <property type="entry name" value="Peripla_BP_I"/>
</dbReference>
<dbReference type="Pfam" id="PF02608">
    <property type="entry name" value="Bmp"/>
    <property type="match status" value="1"/>
</dbReference>
<feature type="signal peptide" evidence="7">
    <location>
        <begin position="1"/>
        <end position="32"/>
    </location>
</feature>
<dbReference type="SUPFAM" id="SSF53822">
    <property type="entry name" value="Periplasmic binding protein-like I"/>
    <property type="match status" value="1"/>
</dbReference>
<evidence type="ECO:0000256" key="5">
    <source>
        <dbReference type="ARBA" id="ARBA00023136"/>
    </source>
</evidence>
<name>A0A076PXR7_COMTE</name>
<dbReference type="InterPro" id="IPR050957">
    <property type="entry name" value="BMP_lipoprotein"/>
</dbReference>
<feature type="domain" description="ABC transporter substrate-binding protein PnrA-like" evidence="8">
    <location>
        <begin position="48"/>
        <end position="286"/>
    </location>
</feature>
<keyword evidence="4 7" id="KW-0732">Signal</keyword>
<feature type="chain" id="PRO_5001716679" evidence="7">
    <location>
        <begin position="33"/>
        <end position="349"/>
    </location>
</feature>
<evidence type="ECO:0000256" key="7">
    <source>
        <dbReference type="SAM" id="SignalP"/>
    </source>
</evidence>
<dbReference type="AlphaFoldDB" id="A0A076PXR7"/>
<keyword evidence="6" id="KW-0449">Lipoprotein</keyword>
<dbReference type="RefSeq" id="WP_235214186.1">
    <property type="nucleotide sequence ID" value="NZ_CP006704.1"/>
</dbReference>
<dbReference type="InterPro" id="IPR003760">
    <property type="entry name" value="PnrA-like"/>
</dbReference>
<dbReference type="PANTHER" id="PTHR34296:SF2">
    <property type="entry name" value="ABC TRANSPORTER GUANOSINE-BINDING PROTEIN NUPN"/>
    <property type="match status" value="1"/>
</dbReference>
<keyword evidence="3" id="KW-1003">Cell membrane</keyword>
<keyword evidence="5" id="KW-0472">Membrane</keyword>
<dbReference type="PANTHER" id="PTHR34296">
    <property type="entry name" value="TRANSCRIPTIONAL ACTIVATOR PROTEIN MED"/>
    <property type="match status" value="1"/>
</dbReference>
<dbReference type="PROSITE" id="PS51318">
    <property type="entry name" value="TAT"/>
    <property type="match status" value="1"/>
</dbReference>
<evidence type="ECO:0000256" key="2">
    <source>
        <dbReference type="ARBA" id="ARBA00008610"/>
    </source>
</evidence>
<gene>
    <name evidence="9" type="ORF">O987_20520</name>
</gene>
<protein>
    <submittedName>
        <fullName evidence="9">Membrane protein</fullName>
    </submittedName>
</protein>
<dbReference type="CDD" id="cd06304">
    <property type="entry name" value="PBP1_BmpA_Med_PnrA-like"/>
    <property type="match status" value="1"/>
</dbReference>
<evidence type="ECO:0000256" key="3">
    <source>
        <dbReference type="ARBA" id="ARBA00022475"/>
    </source>
</evidence>
<dbReference type="EMBL" id="CP006704">
    <property type="protein sequence ID" value="AIJ48197.1"/>
    <property type="molecule type" value="Genomic_DNA"/>
</dbReference>
<evidence type="ECO:0000259" key="8">
    <source>
        <dbReference type="Pfam" id="PF02608"/>
    </source>
</evidence>
<dbReference type="Gene3D" id="3.40.50.2300">
    <property type="match status" value="2"/>
</dbReference>
<comment type="subcellular location">
    <subcellularLocation>
        <location evidence="1">Cell membrane</location>
        <topology evidence="1">Lipid-anchor</topology>
    </subcellularLocation>
</comment>
<evidence type="ECO:0000256" key="4">
    <source>
        <dbReference type="ARBA" id="ARBA00022729"/>
    </source>
</evidence>
<evidence type="ECO:0000313" key="9">
    <source>
        <dbReference type="EMBL" id="AIJ48197.1"/>
    </source>
</evidence>
<dbReference type="Proteomes" id="UP000028782">
    <property type="component" value="Chromosome"/>
</dbReference>
<dbReference type="HOGENOM" id="CLU_038813_1_1_4"/>
<proteinExistence type="inferred from homology"/>
<reference evidence="9 10" key="1">
    <citation type="journal article" date="2014" name="Genome Announc.">
        <title>Complete Genome Sequence of Polychlorinated Biphenyl Degrader Comamonas testosteroni TK102 (NBRC 109938).</title>
        <authorList>
            <person name="Fukuda K."/>
            <person name="Hosoyama A."/>
            <person name="Tsuchikane K."/>
            <person name="Ohji S."/>
            <person name="Yamazoe A."/>
            <person name="Fujita N."/>
            <person name="Shintani M."/>
            <person name="Kimbara K."/>
        </authorList>
    </citation>
    <scope>NUCLEOTIDE SEQUENCE [LARGE SCALE GENOMIC DNA]</scope>
    <source>
        <strain evidence="9">TK102</strain>
    </source>
</reference>
<evidence type="ECO:0000256" key="6">
    <source>
        <dbReference type="ARBA" id="ARBA00023288"/>
    </source>
</evidence>
<comment type="similarity">
    <text evidence="2">Belongs to the BMP lipoprotein family.</text>
</comment>
<sequence>MSSASHSSSVSRRQWMASAIAVPGLLALTACAGKAQAPGAAAAGNSLVVGGLFAGSRSDKGFMEAGWRGLEKARQELGVQTRFLDGMAPRKELLEPALAQLAGQGAQLVIAHGGQNNQAAADVAARFPRTQFVVTQGAVQGRNLCSYDVLQEESAYLAGVLAALTTRTGVVGHMSGIRVLPGLKGRAAYAAGVRDTDPKVKLLTNFSGDQDDNALSHRIARAQMAAGADVIFTMLNSGRDGVTQACREAGTRQIGNVIDWTTVDPQVFVASAWADVGIGAFLAVKDMQERGAPGPGIRKIGLSDPAAVRLTMGEAVAPAVRERVARASAAISSGQLKVAEHYEGPEFTV</sequence>